<dbReference type="Gene3D" id="3.40.30.160">
    <property type="entry name" value="Collagenase ColT, N-terminal domain"/>
    <property type="match status" value="1"/>
</dbReference>
<feature type="compositionally biased region" description="Pro residues" evidence="13">
    <location>
        <begin position="34"/>
        <end position="47"/>
    </location>
</feature>
<evidence type="ECO:0000256" key="10">
    <source>
        <dbReference type="ARBA" id="ARBA00022833"/>
    </source>
</evidence>
<dbReference type="EC" id="3.4.24.3" evidence="4"/>
<comment type="subcellular location">
    <subcellularLocation>
        <location evidence="3">Secreted</location>
    </subcellularLocation>
</comment>
<evidence type="ECO:0000256" key="13">
    <source>
        <dbReference type="SAM" id="MobiDB-lite"/>
    </source>
</evidence>
<keyword evidence="10" id="KW-0862">Zinc</keyword>
<dbReference type="Pfam" id="PF04151">
    <property type="entry name" value="PPC"/>
    <property type="match status" value="1"/>
</dbReference>
<dbReference type="InterPro" id="IPR002169">
    <property type="entry name" value="Peptidase_M9A/M9B"/>
</dbReference>
<evidence type="ECO:0000256" key="8">
    <source>
        <dbReference type="ARBA" id="ARBA00022729"/>
    </source>
</evidence>
<evidence type="ECO:0000256" key="14">
    <source>
        <dbReference type="SAM" id="SignalP"/>
    </source>
</evidence>
<evidence type="ECO:0000313" key="18">
    <source>
        <dbReference type="Proteomes" id="UP001596157"/>
    </source>
</evidence>
<evidence type="ECO:0000259" key="15">
    <source>
        <dbReference type="Pfam" id="PF04151"/>
    </source>
</evidence>
<evidence type="ECO:0000256" key="11">
    <source>
        <dbReference type="ARBA" id="ARBA00023049"/>
    </source>
</evidence>
<organism evidence="17 18">
    <name type="scientific">Actinokineospora guangxiensis</name>
    <dbReference type="NCBI Taxonomy" id="1490288"/>
    <lineage>
        <taxon>Bacteria</taxon>
        <taxon>Bacillati</taxon>
        <taxon>Actinomycetota</taxon>
        <taxon>Actinomycetes</taxon>
        <taxon>Pseudonocardiales</taxon>
        <taxon>Pseudonocardiaceae</taxon>
        <taxon>Actinokineospora</taxon>
    </lineage>
</organism>
<evidence type="ECO:0000256" key="3">
    <source>
        <dbReference type="ARBA" id="ARBA00004613"/>
    </source>
</evidence>
<keyword evidence="8 14" id="KW-0732">Signal</keyword>
<evidence type="ECO:0000259" key="16">
    <source>
        <dbReference type="Pfam" id="PF08453"/>
    </source>
</evidence>
<sequence>MAFGQRRHAPLLLLAAALVFTGAHSAPASGATAAPPPAVAADGPPPVGAADHTGHSEHVAADALPVRERAPLPASREAQRADYDLPEAAHRAANECGIIGLTGSALADKVAASDLSCVNALFSLTGTDAQRTFSEAQMVTVAQRLRSVAAAYPGDDSTGAGRLVLFLRAGYYVQWYNPIVGEYGPALNAASRSALDAFFGGPRAFEVTERNGAVLSEAVVLIDSADLGARYLRVVKRLLNGYSDAYDQFPSMVNAVNSVHTVLFRGHNRPEFVAAVTADTGVLTALRDFALRNLGLLPGPRSYLTSNAGRELARFLQHDVLRPTVRPQVRQLLAVSSSTGATAPLWVGVAEMADSYDRANCSAYGVCDLQERLLAEVLPITHSCASTLRVRAQRITAAQLSQTCSSLLRQDAHFHDIARDTGPVAGDRNTSLEVIVYDSSTDYRTYAGAMWGIDTNNGGMYLEGDPSAAGNQARFIAYEAEWLLPEFAIWNLNHEYTHYLDGRFNLHGDFTSNVTTPTIWWIEGFAEYVSYSYRNLAYPEAITEAGKRTHALSTLFGTTYSHDTTRVYRWGYLAVRYMIQSRRSDVDTVLGLYRRGDWNGARSFLGTTVGSRYDSDWYSWLGRCAGGDCGTQQPGGECAEADARQLGNGCTRSNRSASGSGYDYLYLSMPAGKSQLRITSSGGTGNCDLYYSPRSWATAANATHRSTTSGNAESITVNSPPSGYLYVSLRGNPGCAGVSVSARF</sequence>
<accession>A0ABW0EMV5</accession>
<evidence type="ECO:0000256" key="12">
    <source>
        <dbReference type="ARBA" id="ARBA00023145"/>
    </source>
</evidence>
<reference evidence="18" key="1">
    <citation type="journal article" date="2019" name="Int. J. Syst. Evol. Microbiol.">
        <title>The Global Catalogue of Microorganisms (GCM) 10K type strain sequencing project: providing services to taxonomists for standard genome sequencing and annotation.</title>
        <authorList>
            <consortium name="The Broad Institute Genomics Platform"/>
            <consortium name="The Broad Institute Genome Sequencing Center for Infectious Disease"/>
            <person name="Wu L."/>
            <person name="Ma J."/>
        </authorList>
    </citation>
    <scope>NUCLEOTIDE SEQUENCE [LARGE SCALE GENOMIC DNA]</scope>
    <source>
        <strain evidence="18">CCUG 59778</strain>
    </source>
</reference>
<comment type="catalytic activity">
    <reaction evidence="1">
        <text>Digestion of native collagen in the triple helical region at Xaa-|-Gly bonds. With synthetic peptides, a preference is shown for Gly at P3 and P1', Pro and Ala at P2 and P2', and hydroxyproline, Ala or Arg at P3'.</text>
        <dbReference type="EC" id="3.4.24.3"/>
    </reaction>
</comment>
<proteinExistence type="predicted"/>
<dbReference type="Proteomes" id="UP001596157">
    <property type="component" value="Unassembled WGS sequence"/>
</dbReference>
<gene>
    <name evidence="17" type="ORF">ACFPM7_16535</name>
</gene>
<dbReference type="Gene3D" id="1.10.390.20">
    <property type="match status" value="1"/>
</dbReference>
<dbReference type="PRINTS" id="PR00931">
    <property type="entry name" value="MICOLLPTASE"/>
</dbReference>
<feature type="region of interest" description="Disordered" evidence="13">
    <location>
        <begin position="26"/>
        <end position="53"/>
    </location>
</feature>
<evidence type="ECO:0000256" key="4">
    <source>
        <dbReference type="ARBA" id="ARBA00012653"/>
    </source>
</evidence>
<keyword evidence="7" id="KW-0479">Metal-binding</keyword>
<dbReference type="InterPro" id="IPR007280">
    <property type="entry name" value="Peptidase_C_arc/bac"/>
</dbReference>
<evidence type="ECO:0000256" key="7">
    <source>
        <dbReference type="ARBA" id="ARBA00022723"/>
    </source>
</evidence>
<keyword evidence="9 17" id="KW-0378">Hydrolase</keyword>
<dbReference type="EMBL" id="JBHSKF010000007">
    <property type="protein sequence ID" value="MFC5288669.1"/>
    <property type="molecule type" value="Genomic_DNA"/>
</dbReference>
<feature type="domain" description="Peptidase M9 collagenase N-terminal" evidence="16">
    <location>
        <begin position="101"/>
        <end position="273"/>
    </location>
</feature>
<name>A0ABW0EMV5_9PSEU</name>
<feature type="chain" id="PRO_5045338245" description="microbial collagenase" evidence="14">
    <location>
        <begin position="26"/>
        <end position="744"/>
    </location>
</feature>
<keyword evidence="12" id="KW-0865">Zymogen</keyword>
<feature type="domain" description="Peptidase C-terminal archaeal/bacterial" evidence="15">
    <location>
        <begin position="662"/>
        <end position="730"/>
    </location>
</feature>
<comment type="cofactor">
    <cofactor evidence="2">
        <name>Zn(2+)</name>
        <dbReference type="ChEBI" id="CHEBI:29105"/>
    </cofactor>
</comment>
<dbReference type="Pfam" id="PF08453">
    <property type="entry name" value="Peptidase_M9_N"/>
    <property type="match status" value="1"/>
</dbReference>
<evidence type="ECO:0000256" key="6">
    <source>
        <dbReference type="ARBA" id="ARBA00022670"/>
    </source>
</evidence>
<keyword evidence="18" id="KW-1185">Reference proteome</keyword>
<evidence type="ECO:0000256" key="2">
    <source>
        <dbReference type="ARBA" id="ARBA00001947"/>
    </source>
</evidence>
<dbReference type="Gene3D" id="2.60.120.380">
    <property type="match status" value="1"/>
</dbReference>
<comment type="caution">
    <text evidence="17">The sequence shown here is derived from an EMBL/GenBank/DDBJ whole genome shotgun (WGS) entry which is preliminary data.</text>
</comment>
<evidence type="ECO:0000256" key="1">
    <source>
        <dbReference type="ARBA" id="ARBA00000424"/>
    </source>
</evidence>
<evidence type="ECO:0000313" key="17">
    <source>
        <dbReference type="EMBL" id="MFC5288669.1"/>
    </source>
</evidence>
<dbReference type="PANTHER" id="PTHR13062:SF9">
    <property type="entry name" value="MICROBIAL COLLAGENASE"/>
    <property type="match status" value="1"/>
</dbReference>
<dbReference type="PANTHER" id="PTHR13062">
    <property type="entry name" value="COLLAGENASE"/>
    <property type="match status" value="1"/>
</dbReference>
<protein>
    <recommendedName>
        <fullName evidence="4">microbial collagenase</fullName>
        <ecNumber evidence="4">3.4.24.3</ecNumber>
    </recommendedName>
</protein>
<keyword evidence="11" id="KW-0482">Metalloprotease</keyword>
<dbReference type="InterPro" id="IPR013661">
    <property type="entry name" value="Peptidase_M9_N_dom"/>
</dbReference>
<keyword evidence="6" id="KW-0645">Protease</keyword>
<evidence type="ECO:0000256" key="9">
    <source>
        <dbReference type="ARBA" id="ARBA00022801"/>
    </source>
</evidence>
<dbReference type="GO" id="GO:0016787">
    <property type="term" value="F:hydrolase activity"/>
    <property type="evidence" value="ECO:0007669"/>
    <property type="project" value="UniProtKB-KW"/>
</dbReference>
<keyword evidence="5" id="KW-0964">Secreted</keyword>
<dbReference type="Pfam" id="PF01752">
    <property type="entry name" value="Peptidase_M9"/>
    <property type="match status" value="1"/>
</dbReference>
<feature type="signal peptide" evidence="14">
    <location>
        <begin position="1"/>
        <end position="25"/>
    </location>
</feature>
<evidence type="ECO:0000256" key="5">
    <source>
        <dbReference type="ARBA" id="ARBA00022525"/>
    </source>
</evidence>
<dbReference type="RefSeq" id="WP_378248514.1">
    <property type="nucleotide sequence ID" value="NZ_JBHSKF010000007.1"/>
</dbReference>